<reference evidence="1 2" key="1">
    <citation type="submission" date="2013-11" db="EMBL/GenBank/DDBJ databases">
        <title>The Damaraland mole rat (Fukomys damarensis) genome and evolution of African mole rats.</title>
        <authorList>
            <person name="Gladyshev V.N."/>
            <person name="Fang X."/>
        </authorList>
    </citation>
    <scope>NUCLEOTIDE SEQUENCE [LARGE SCALE GENOMIC DNA]</scope>
    <source>
        <tissue evidence="1">Liver</tissue>
    </source>
</reference>
<accession>A0A091D5R8</accession>
<dbReference type="EMBL" id="KN123330">
    <property type="protein sequence ID" value="KFO25818.1"/>
    <property type="molecule type" value="Genomic_DNA"/>
</dbReference>
<dbReference type="Proteomes" id="UP000028990">
    <property type="component" value="Unassembled WGS sequence"/>
</dbReference>
<organism evidence="1 2">
    <name type="scientific">Fukomys damarensis</name>
    <name type="common">Damaraland mole rat</name>
    <name type="synonym">Cryptomys damarensis</name>
    <dbReference type="NCBI Taxonomy" id="885580"/>
    <lineage>
        <taxon>Eukaryota</taxon>
        <taxon>Metazoa</taxon>
        <taxon>Chordata</taxon>
        <taxon>Craniata</taxon>
        <taxon>Vertebrata</taxon>
        <taxon>Euteleostomi</taxon>
        <taxon>Mammalia</taxon>
        <taxon>Eutheria</taxon>
        <taxon>Euarchontoglires</taxon>
        <taxon>Glires</taxon>
        <taxon>Rodentia</taxon>
        <taxon>Hystricomorpha</taxon>
        <taxon>Bathyergidae</taxon>
        <taxon>Fukomys</taxon>
    </lineage>
</organism>
<keyword evidence="2" id="KW-1185">Reference proteome</keyword>
<name>A0A091D5R8_FUKDA</name>
<protein>
    <submittedName>
        <fullName evidence="1">Uncharacterized protein</fullName>
    </submittedName>
</protein>
<gene>
    <name evidence="1" type="ORF">H920_12736</name>
</gene>
<evidence type="ECO:0000313" key="2">
    <source>
        <dbReference type="Proteomes" id="UP000028990"/>
    </source>
</evidence>
<dbReference type="AlphaFoldDB" id="A0A091D5R8"/>
<sequence>MSHTLAPLNVSWTTGSSVASHSDLKPPGSLQVANPGALFSPLTSLRSGPRIPAYNQLLDRCSLQGSDSVLLKALRAQRTYILRGQQPFVFRQQNIPHSQEGAENVLDKRVRSEQVGKGAATPRVHNASLIICYLL</sequence>
<evidence type="ECO:0000313" key="1">
    <source>
        <dbReference type="EMBL" id="KFO25818.1"/>
    </source>
</evidence>
<proteinExistence type="predicted"/>